<protein>
    <submittedName>
        <fullName evidence="1">Uncharacterized protein</fullName>
    </submittedName>
</protein>
<accession>X1VAL5</accession>
<name>X1VAL5_9ZZZZ</name>
<evidence type="ECO:0000313" key="1">
    <source>
        <dbReference type="EMBL" id="GAJ02785.1"/>
    </source>
</evidence>
<gene>
    <name evidence="1" type="ORF">S12H4_51575</name>
</gene>
<organism evidence="1">
    <name type="scientific">marine sediment metagenome</name>
    <dbReference type="NCBI Taxonomy" id="412755"/>
    <lineage>
        <taxon>unclassified sequences</taxon>
        <taxon>metagenomes</taxon>
        <taxon>ecological metagenomes</taxon>
    </lineage>
</organism>
<feature type="non-terminal residue" evidence="1">
    <location>
        <position position="230"/>
    </location>
</feature>
<dbReference type="AlphaFoldDB" id="X1VAL5"/>
<proteinExistence type="predicted"/>
<comment type="caution">
    <text evidence="1">The sequence shown here is derived from an EMBL/GenBank/DDBJ whole genome shotgun (WGS) entry which is preliminary data.</text>
</comment>
<sequence>MRNVTPKERRIAKLVDSDQAYYVAQGVRAASQIGWKAQQEVLRAYRAGHDPMSVLRKRLDDILPLLADGMVTAYLFGMRRAILLTPVSQHELSLSTYSKAVNWMTKRMKVKAADLRAYRDRMGVEAVRVTRAASHAAERRIQGALAHSARLGMHTREGVKELKTAFANAGITPQNSGTLETLFRTQTQLAYSAGRYEEEQDPDIQEILWGYKYVTVGDDRVRDTHAGLER</sequence>
<reference evidence="1" key="1">
    <citation type="journal article" date="2014" name="Front. Microbiol.">
        <title>High frequency of phylogenetically diverse reductive dehalogenase-homologous genes in deep subseafloor sedimentary metagenomes.</title>
        <authorList>
            <person name="Kawai M."/>
            <person name="Futagami T."/>
            <person name="Toyoda A."/>
            <person name="Takaki Y."/>
            <person name="Nishi S."/>
            <person name="Hori S."/>
            <person name="Arai W."/>
            <person name="Tsubouchi T."/>
            <person name="Morono Y."/>
            <person name="Uchiyama I."/>
            <person name="Ito T."/>
            <person name="Fujiyama A."/>
            <person name="Inagaki F."/>
            <person name="Takami H."/>
        </authorList>
    </citation>
    <scope>NUCLEOTIDE SEQUENCE</scope>
    <source>
        <strain evidence="1">Expedition CK06-06</strain>
    </source>
</reference>
<dbReference type="EMBL" id="BARW01032608">
    <property type="protein sequence ID" value="GAJ02785.1"/>
    <property type="molecule type" value="Genomic_DNA"/>
</dbReference>